<accession>W7YUD6</accession>
<dbReference type="SUPFAM" id="SSF46785">
    <property type="entry name" value="Winged helix' DNA-binding domain"/>
    <property type="match status" value="1"/>
</dbReference>
<sequence>MSRFTNSEESVGYKYGTLSRRMSAAFAVRLKPFDIKTEQWSVLYQVYANEGINQRELSVRSGKDQPSVTRILDVLDKKQLIIRTPDAKDRRAFLIYATPAAKTLMNDTIPLEQQLNNELLDGITEEQIQEMSLIMKKFSDNIDKMMNEPRLDV</sequence>
<dbReference type="OrthoDB" id="5327581at2"/>
<name>W7YUD6_9BACL</name>
<evidence type="ECO:0000256" key="3">
    <source>
        <dbReference type="ARBA" id="ARBA00023163"/>
    </source>
</evidence>
<keyword evidence="3" id="KW-0804">Transcription</keyword>
<evidence type="ECO:0000259" key="4">
    <source>
        <dbReference type="PROSITE" id="PS50995"/>
    </source>
</evidence>
<dbReference type="Pfam" id="PF12802">
    <property type="entry name" value="MarR_2"/>
    <property type="match status" value="1"/>
</dbReference>
<organism evidence="5 6">
    <name type="scientific">Paenibacillus pini JCM 16418</name>
    <dbReference type="NCBI Taxonomy" id="1236976"/>
    <lineage>
        <taxon>Bacteria</taxon>
        <taxon>Bacillati</taxon>
        <taxon>Bacillota</taxon>
        <taxon>Bacilli</taxon>
        <taxon>Bacillales</taxon>
        <taxon>Paenibacillaceae</taxon>
        <taxon>Paenibacillus</taxon>
    </lineage>
</organism>
<evidence type="ECO:0000256" key="2">
    <source>
        <dbReference type="ARBA" id="ARBA00023125"/>
    </source>
</evidence>
<protein>
    <submittedName>
        <fullName evidence="5">Transcriptional regulator</fullName>
    </submittedName>
</protein>
<reference evidence="5 6" key="1">
    <citation type="journal article" date="2014" name="Genome Announc.">
        <title>Draft Genome Sequence of Paenibacillus pini JCM 16418T, Isolated from the Rhizosphere of Pine Tree.</title>
        <authorList>
            <person name="Yuki M."/>
            <person name="Oshima K."/>
            <person name="Suda W."/>
            <person name="Oshida Y."/>
            <person name="Kitamura K."/>
            <person name="Iida Y."/>
            <person name="Hattori M."/>
            <person name="Ohkuma M."/>
        </authorList>
    </citation>
    <scope>NUCLEOTIDE SEQUENCE [LARGE SCALE GENOMIC DNA]</scope>
    <source>
        <strain evidence="5 6">JCM 16418</strain>
    </source>
</reference>
<evidence type="ECO:0000256" key="1">
    <source>
        <dbReference type="ARBA" id="ARBA00023015"/>
    </source>
</evidence>
<dbReference type="PRINTS" id="PR00598">
    <property type="entry name" value="HTHMARR"/>
</dbReference>
<feature type="domain" description="HTH marR-type" evidence="4">
    <location>
        <begin position="1"/>
        <end position="140"/>
    </location>
</feature>
<evidence type="ECO:0000313" key="6">
    <source>
        <dbReference type="Proteomes" id="UP000019364"/>
    </source>
</evidence>
<dbReference type="InterPro" id="IPR036388">
    <property type="entry name" value="WH-like_DNA-bd_sf"/>
</dbReference>
<proteinExistence type="predicted"/>
<dbReference type="PANTHER" id="PTHR42756">
    <property type="entry name" value="TRANSCRIPTIONAL REGULATOR, MARR"/>
    <property type="match status" value="1"/>
</dbReference>
<keyword evidence="2" id="KW-0238">DNA-binding</keyword>
<gene>
    <name evidence="5" type="ORF">JCM16418_2227</name>
</gene>
<dbReference type="STRING" id="1236976.JCM16418_2227"/>
<dbReference type="SMART" id="SM00347">
    <property type="entry name" value="HTH_MARR"/>
    <property type="match status" value="1"/>
</dbReference>
<dbReference type="eggNOG" id="COG1846">
    <property type="taxonomic scope" value="Bacteria"/>
</dbReference>
<dbReference type="InterPro" id="IPR036390">
    <property type="entry name" value="WH_DNA-bd_sf"/>
</dbReference>
<keyword evidence="6" id="KW-1185">Reference proteome</keyword>
<comment type="caution">
    <text evidence="5">The sequence shown here is derived from an EMBL/GenBank/DDBJ whole genome shotgun (WGS) entry which is preliminary data.</text>
</comment>
<dbReference type="InterPro" id="IPR000835">
    <property type="entry name" value="HTH_MarR-typ"/>
</dbReference>
<dbReference type="Proteomes" id="UP000019364">
    <property type="component" value="Unassembled WGS sequence"/>
</dbReference>
<dbReference type="PANTHER" id="PTHR42756:SF1">
    <property type="entry name" value="TRANSCRIPTIONAL REPRESSOR OF EMRAB OPERON"/>
    <property type="match status" value="1"/>
</dbReference>
<dbReference type="Gene3D" id="1.10.10.10">
    <property type="entry name" value="Winged helix-like DNA-binding domain superfamily/Winged helix DNA-binding domain"/>
    <property type="match status" value="1"/>
</dbReference>
<evidence type="ECO:0000313" key="5">
    <source>
        <dbReference type="EMBL" id="GAF08186.1"/>
    </source>
</evidence>
<dbReference type="EMBL" id="BAVZ01000005">
    <property type="protein sequence ID" value="GAF08186.1"/>
    <property type="molecule type" value="Genomic_DNA"/>
</dbReference>
<dbReference type="RefSeq" id="WP_036648314.1">
    <property type="nucleotide sequence ID" value="NZ_BAVZ01000005.1"/>
</dbReference>
<dbReference type="GO" id="GO:0003677">
    <property type="term" value="F:DNA binding"/>
    <property type="evidence" value="ECO:0007669"/>
    <property type="project" value="UniProtKB-KW"/>
</dbReference>
<dbReference type="GO" id="GO:0003700">
    <property type="term" value="F:DNA-binding transcription factor activity"/>
    <property type="evidence" value="ECO:0007669"/>
    <property type="project" value="InterPro"/>
</dbReference>
<dbReference type="PROSITE" id="PS50995">
    <property type="entry name" value="HTH_MARR_2"/>
    <property type="match status" value="1"/>
</dbReference>
<dbReference type="AlphaFoldDB" id="W7YUD6"/>
<keyword evidence="1" id="KW-0805">Transcription regulation</keyword>